<name>A0A3D9VIM8_THECX</name>
<protein>
    <submittedName>
        <fullName evidence="6">Fibronectin type III domain protein</fullName>
    </submittedName>
</protein>
<dbReference type="CDD" id="cd00063">
    <property type="entry name" value="FN3"/>
    <property type="match status" value="2"/>
</dbReference>
<keyword evidence="1" id="KW-0378">Hydrolase</keyword>
<dbReference type="SMART" id="SM00060">
    <property type="entry name" value="FN3"/>
    <property type="match status" value="2"/>
</dbReference>
<evidence type="ECO:0000256" key="2">
    <source>
        <dbReference type="ARBA" id="ARBA00023326"/>
    </source>
</evidence>
<evidence type="ECO:0000313" key="7">
    <source>
        <dbReference type="Proteomes" id="UP000256485"/>
    </source>
</evidence>
<dbReference type="PROSITE" id="PS50853">
    <property type="entry name" value="FN3"/>
    <property type="match status" value="2"/>
</dbReference>
<evidence type="ECO:0000256" key="1">
    <source>
        <dbReference type="ARBA" id="ARBA00023295"/>
    </source>
</evidence>
<evidence type="ECO:0000313" key="6">
    <source>
        <dbReference type="EMBL" id="REF37171.1"/>
    </source>
</evidence>
<keyword evidence="4" id="KW-0732">Signal</keyword>
<dbReference type="GO" id="GO:0016798">
    <property type="term" value="F:hydrolase activity, acting on glycosyl bonds"/>
    <property type="evidence" value="ECO:0007669"/>
    <property type="project" value="UniProtKB-KW"/>
</dbReference>
<feature type="region of interest" description="Disordered" evidence="3">
    <location>
        <begin position="197"/>
        <end position="222"/>
    </location>
</feature>
<proteinExistence type="predicted"/>
<evidence type="ECO:0000256" key="3">
    <source>
        <dbReference type="SAM" id="MobiDB-lite"/>
    </source>
</evidence>
<dbReference type="OrthoDB" id="4320050at2"/>
<comment type="caution">
    <text evidence="6">The sequence shown here is derived from an EMBL/GenBank/DDBJ whole genome shotgun (WGS) entry which is preliminary data.</text>
</comment>
<sequence length="312" mass="32954">MFHVRPRRLAGTLTALVVIVAGAAVGVPASAAGDPAPAAPVNVQAEAYWNQVELSWEPGQGGSDPVFYRVRNLTTGLTSATTETTYVSGGGIEEGETYTFEIIAVTNGKESPPSDRVVATIPHLDPATDLHASLDGDTITLTWHRPAAVNPRTLTTYGVRINGQLETIHKVGGDVVSLTIPRVLPGTTHEYTVQVSKGLSPGPVSDPATLAVPPSADTTPPTEPEWVIGLDPGCQPGFQIVVESTDDTTPQANIRYEQVEPTVSFGTTESYVRNYDLPLRSSDGPPTGIRAVDEAGNRSAVVMSDEMAESCR</sequence>
<feature type="domain" description="Fibronectin type-III" evidence="5">
    <location>
        <begin position="126"/>
        <end position="215"/>
    </location>
</feature>
<keyword evidence="1" id="KW-0326">Glycosidase</keyword>
<dbReference type="SUPFAM" id="SSF49265">
    <property type="entry name" value="Fibronectin type III"/>
    <property type="match status" value="1"/>
</dbReference>
<dbReference type="GO" id="GO:0000272">
    <property type="term" value="P:polysaccharide catabolic process"/>
    <property type="evidence" value="ECO:0007669"/>
    <property type="project" value="UniProtKB-KW"/>
</dbReference>
<keyword evidence="2" id="KW-0624">Polysaccharide degradation</keyword>
<dbReference type="Pfam" id="PF00041">
    <property type="entry name" value="fn3"/>
    <property type="match status" value="1"/>
</dbReference>
<dbReference type="InterPro" id="IPR036116">
    <property type="entry name" value="FN3_sf"/>
</dbReference>
<keyword evidence="2" id="KW-0119">Carbohydrate metabolism</keyword>
<feature type="signal peptide" evidence="4">
    <location>
        <begin position="1"/>
        <end position="31"/>
    </location>
</feature>
<keyword evidence="7" id="KW-1185">Reference proteome</keyword>
<evidence type="ECO:0000256" key="4">
    <source>
        <dbReference type="SAM" id="SignalP"/>
    </source>
</evidence>
<dbReference type="Proteomes" id="UP000256485">
    <property type="component" value="Unassembled WGS sequence"/>
</dbReference>
<dbReference type="InterPro" id="IPR013783">
    <property type="entry name" value="Ig-like_fold"/>
</dbReference>
<feature type="domain" description="Fibronectin type-III" evidence="5">
    <location>
        <begin position="36"/>
        <end position="124"/>
    </location>
</feature>
<dbReference type="AlphaFoldDB" id="A0A3D9VIM8"/>
<gene>
    <name evidence="6" type="ORF">DFJ64_2611</name>
</gene>
<accession>A0A3D9VIM8</accession>
<evidence type="ECO:0000259" key="5">
    <source>
        <dbReference type="PROSITE" id="PS50853"/>
    </source>
</evidence>
<feature type="chain" id="PRO_5017723119" evidence="4">
    <location>
        <begin position="32"/>
        <end position="312"/>
    </location>
</feature>
<dbReference type="Gene3D" id="2.60.40.10">
    <property type="entry name" value="Immunoglobulins"/>
    <property type="match status" value="2"/>
</dbReference>
<reference evidence="6 7" key="1">
    <citation type="submission" date="2018-08" db="EMBL/GenBank/DDBJ databases">
        <title>Sequencing the genomes of 1000 actinobacteria strains.</title>
        <authorList>
            <person name="Klenk H.-P."/>
        </authorList>
    </citation>
    <scope>NUCLEOTIDE SEQUENCE [LARGE SCALE GENOMIC DNA]</scope>
    <source>
        <strain evidence="6 7">DSM 22891</strain>
    </source>
</reference>
<organism evidence="6 7">
    <name type="scientific">Thermasporomyces composti</name>
    <dbReference type="NCBI Taxonomy" id="696763"/>
    <lineage>
        <taxon>Bacteria</taxon>
        <taxon>Bacillati</taxon>
        <taxon>Actinomycetota</taxon>
        <taxon>Actinomycetes</taxon>
        <taxon>Propionibacteriales</taxon>
        <taxon>Nocardioidaceae</taxon>
        <taxon>Thermasporomyces</taxon>
    </lineage>
</organism>
<dbReference type="InterPro" id="IPR003961">
    <property type="entry name" value="FN3_dom"/>
</dbReference>
<dbReference type="RefSeq" id="WP_115850679.1">
    <property type="nucleotide sequence ID" value="NZ_QTUC01000001.1"/>
</dbReference>
<dbReference type="EMBL" id="QTUC01000001">
    <property type="protein sequence ID" value="REF37171.1"/>
    <property type="molecule type" value="Genomic_DNA"/>
</dbReference>